<feature type="compositionally biased region" description="Acidic residues" evidence="1">
    <location>
        <begin position="270"/>
        <end position="279"/>
    </location>
</feature>
<feature type="compositionally biased region" description="Polar residues" evidence="1">
    <location>
        <begin position="237"/>
        <end position="249"/>
    </location>
</feature>
<dbReference type="InterPro" id="IPR018200">
    <property type="entry name" value="USP_CS"/>
</dbReference>
<dbReference type="InterPro" id="IPR038765">
    <property type="entry name" value="Papain-like_cys_pep_sf"/>
</dbReference>
<feature type="compositionally biased region" description="Low complexity" evidence="1">
    <location>
        <begin position="210"/>
        <end position="222"/>
    </location>
</feature>
<name>A0ABQ5KT19_9EUKA</name>
<dbReference type="InterPro" id="IPR050185">
    <property type="entry name" value="Ub_carboxyl-term_hydrolase"/>
</dbReference>
<dbReference type="InterPro" id="IPR001394">
    <property type="entry name" value="Peptidase_C19_UCH"/>
</dbReference>
<evidence type="ECO:0000313" key="4">
    <source>
        <dbReference type="Proteomes" id="UP001057375"/>
    </source>
</evidence>
<sequence>MDLPIQVQPRKSIGDSFYAHIAPICGLSNLGNTCYMNSGLQCLLHSNPLVQYLISEQIDEDIFIARVEEELSHKKHSPSSGSIFPSLFSASTPSLPFWYQMPLFRSSSTLIPSAPSSNPTISLSSSSILTTPSYFSNISQGYRDVATIVARFSRSFWRGGHTSLSPLSVKQAIASIAPQFRGSFQHDAHEFIMYLVDALHEGVKCKKKSQSSVLSSSSTSIQSHEKKTSKHSKTSSNNDHYNNSNTITQPKPIDKSPSCAGKRRTKGWKEEEEKEEEEKDSLKTKYLATDSGISPYRPPKSSPLSDNEKEWKRLLNNGNDTVIFRTCYGLLCNKLQCCRCGDIVKMYEPFSILSVPIPQQNISFEFFFVDSIHFKFFRVVTSMSTDSGRVAIKDLKLNCIEAIRRGLKNRIDKISSSSDSSSSSCNFSLTKAYFKSISKALLNNSVVVMLLDRYGKVDGGTILDESISIQTYHLLPIHEPKQWSQKPDKWKRNIDCLLNRLKEENRREDGQISSLKEGEKITFPIDSLPRLCIELVEDPSEKVFNDLLTPVPTSLNKPEIRPDGSVSDSSTLLLLPSSSSSSSSSSSCSGSIESSSATQSVHPVSVKTCVSESSPINIALLEVEEKRKNPITHDTESSFPFVFIIPPTPVTSIPEYVGKFIDTIKASVVNNVKHYIEKYLVESGVDDVDDVMKFIGSLLPLILSPSRGLMDSSFHLVQSSEIIHPIYYELDGLIGNHIRVCGVWKGPSVGLSWKKDAHAVLLHLFPNISMSAWGNILESNPIFHSFFEFITCGAVFLDGREENKCQNDEQLSVEAPITQLAPHQNSGIFYPSSFDSFDFMSHAEGVRELGIPSEPYQIPLDSCLKSFFSAYTCPASVGRVCSKCKCATAFTTSSIFARCPELLILHLKRFSHEGDGECTKIQLTVDFPVSCLDIGEFVEQGGKDGTEESRKKRVEYELYAVSQHYGGLKYGHYTALAKCKGEWYAFDDAYTHKVNRCSIVTAAAYVLFYRKKQII</sequence>
<evidence type="ECO:0000259" key="2">
    <source>
        <dbReference type="PROSITE" id="PS50235"/>
    </source>
</evidence>
<feature type="domain" description="USP" evidence="2">
    <location>
        <begin position="25"/>
        <end position="1012"/>
    </location>
</feature>
<evidence type="ECO:0000256" key="1">
    <source>
        <dbReference type="SAM" id="MobiDB-lite"/>
    </source>
</evidence>
<keyword evidence="4" id="KW-1185">Reference proteome</keyword>
<gene>
    <name evidence="3" type="ORF">ADUPG1_007869</name>
</gene>
<dbReference type="SUPFAM" id="SSF54001">
    <property type="entry name" value="Cysteine proteinases"/>
    <property type="match status" value="1"/>
</dbReference>
<dbReference type="Pfam" id="PF00443">
    <property type="entry name" value="UCH"/>
    <property type="match status" value="1"/>
</dbReference>
<dbReference type="PANTHER" id="PTHR21646">
    <property type="entry name" value="UBIQUITIN CARBOXYL-TERMINAL HYDROLASE"/>
    <property type="match status" value="1"/>
</dbReference>
<dbReference type="PROSITE" id="PS00973">
    <property type="entry name" value="USP_2"/>
    <property type="match status" value="1"/>
</dbReference>
<proteinExistence type="predicted"/>
<evidence type="ECO:0000313" key="3">
    <source>
        <dbReference type="EMBL" id="GKT34529.1"/>
    </source>
</evidence>
<organism evidence="3 4">
    <name type="scientific">Aduncisulcus paluster</name>
    <dbReference type="NCBI Taxonomy" id="2918883"/>
    <lineage>
        <taxon>Eukaryota</taxon>
        <taxon>Metamonada</taxon>
        <taxon>Carpediemonas-like organisms</taxon>
        <taxon>Aduncisulcus</taxon>
    </lineage>
</organism>
<dbReference type="Gene3D" id="3.90.70.10">
    <property type="entry name" value="Cysteine proteinases"/>
    <property type="match status" value="2"/>
</dbReference>
<dbReference type="EMBL" id="BQXS01010826">
    <property type="protein sequence ID" value="GKT34529.1"/>
    <property type="molecule type" value="Genomic_DNA"/>
</dbReference>
<dbReference type="PROSITE" id="PS00972">
    <property type="entry name" value="USP_1"/>
    <property type="match status" value="1"/>
</dbReference>
<protein>
    <recommendedName>
        <fullName evidence="2">USP domain-containing protein</fullName>
    </recommendedName>
</protein>
<dbReference type="Proteomes" id="UP001057375">
    <property type="component" value="Unassembled WGS sequence"/>
</dbReference>
<dbReference type="PROSITE" id="PS50235">
    <property type="entry name" value="USP_3"/>
    <property type="match status" value="1"/>
</dbReference>
<dbReference type="InterPro" id="IPR028889">
    <property type="entry name" value="USP"/>
</dbReference>
<reference evidence="3" key="1">
    <citation type="submission" date="2022-03" db="EMBL/GenBank/DDBJ databases">
        <title>Draft genome sequence of Aduncisulcus paluster, a free-living microaerophilic Fornicata.</title>
        <authorList>
            <person name="Yuyama I."/>
            <person name="Kume K."/>
            <person name="Tamura T."/>
            <person name="Inagaki Y."/>
            <person name="Hashimoto T."/>
        </authorList>
    </citation>
    <scope>NUCLEOTIDE SEQUENCE</scope>
    <source>
        <strain evidence="3">NY0171</strain>
    </source>
</reference>
<accession>A0ABQ5KT19</accession>
<comment type="caution">
    <text evidence="3">The sequence shown here is derived from an EMBL/GenBank/DDBJ whole genome shotgun (WGS) entry which is preliminary data.</text>
</comment>
<feature type="region of interest" description="Disordered" evidence="1">
    <location>
        <begin position="210"/>
        <end position="284"/>
    </location>
</feature>